<dbReference type="FunFam" id="1.20.1250.20:FF:000055">
    <property type="entry name" value="Facilitated trehalose transporter Tret1-2 homolog"/>
    <property type="match status" value="1"/>
</dbReference>
<keyword evidence="4 9" id="KW-1133">Transmembrane helix</keyword>
<evidence type="ECO:0000256" key="6">
    <source>
        <dbReference type="ARBA" id="ARBA00023180"/>
    </source>
</evidence>
<dbReference type="EMBL" id="OV651813">
    <property type="protein sequence ID" value="CAH1099788.1"/>
    <property type="molecule type" value="Genomic_DNA"/>
</dbReference>
<reference evidence="11" key="1">
    <citation type="submission" date="2022-01" db="EMBL/GenBank/DDBJ databases">
        <authorList>
            <person name="King R."/>
        </authorList>
    </citation>
    <scope>NUCLEOTIDE SEQUENCE</scope>
</reference>
<dbReference type="InterPro" id="IPR044775">
    <property type="entry name" value="MFS_ERD6/Tret1-like"/>
</dbReference>
<feature type="transmembrane region" description="Helical" evidence="9">
    <location>
        <begin position="21"/>
        <end position="45"/>
    </location>
</feature>
<dbReference type="GO" id="GO:0005886">
    <property type="term" value="C:plasma membrane"/>
    <property type="evidence" value="ECO:0007669"/>
    <property type="project" value="UniProtKB-SubCell"/>
</dbReference>
<dbReference type="InterPro" id="IPR005829">
    <property type="entry name" value="Sugar_transporter_CS"/>
</dbReference>
<dbReference type="InterPro" id="IPR003663">
    <property type="entry name" value="Sugar/inositol_transpt"/>
</dbReference>
<evidence type="ECO:0000256" key="5">
    <source>
        <dbReference type="ARBA" id="ARBA00023136"/>
    </source>
</evidence>
<keyword evidence="6" id="KW-0325">Glycoprotein</keyword>
<evidence type="ECO:0000256" key="2">
    <source>
        <dbReference type="ARBA" id="ARBA00022475"/>
    </source>
</evidence>
<dbReference type="PROSITE" id="PS00216">
    <property type="entry name" value="SUGAR_TRANSPORT_1"/>
    <property type="match status" value="1"/>
</dbReference>
<protein>
    <recommendedName>
        <fullName evidence="10">Major facilitator superfamily (MFS) profile domain-containing protein</fullName>
    </recommendedName>
</protein>
<evidence type="ECO:0000313" key="11">
    <source>
        <dbReference type="EMBL" id="CAH1099788.1"/>
    </source>
</evidence>
<evidence type="ECO:0000256" key="8">
    <source>
        <dbReference type="RuleBase" id="RU003346"/>
    </source>
</evidence>
<feature type="transmembrane region" description="Helical" evidence="9">
    <location>
        <begin position="184"/>
        <end position="210"/>
    </location>
</feature>
<accession>A0A9P0CFJ8</accession>
<keyword evidence="12" id="KW-1185">Reference proteome</keyword>
<dbReference type="CDD" id="cd17358">
    <property type="entry name" value="MFS_GLUT6_8_Class3_like"/>
    <property type="match status" value="1"/>
</dbReference>
<feature type="transmembrane region" description="Helical" evidence="9">
    <location>
        <begin position="265"/>
        <end position="287"/>
    </location>
</feature>
<name>A0A9P0CFJ8_9CUCU</name>
<dbReference type="PANTHER" id="PTHR48021:SF86">
    <property type="entry name" value="FACILITATED TREHALOSE TRANSPORTER TRET1-1-LIKE PROTEIN"/>
    <property type="match status" value="1"/>
</dbReference>
<feature type="domain" description="Major facilitator superfamily (MFS) profile" evidence="10">
    <location>
        <begin position="23"/>
        <end position="455"/>
    </location>
</feature>
<proteinExistence type="inferred from homology"/>
<keyword evidence="8" id="KW-0813">Transport</keyword>
<evidence type="ECO:0000256" key="9">
    <source>
        <dbReference type="SAM" id="Phobius"/>
    </source>
</evidence>
<comment type="subcellular location">
    <subcellularLocation>
        <location evidence="1">Cell membrane</location>
        <topology evidence="1">Multi-pass membrane protein</topology>
    </subcellularLocation>
</comment>
<evidence type="ECO:0000256" key="3">
    <source>
        <dbReference type="ARBA" id="ARBA00022692"/>
    </source>
</evidence>
<feature type="transmembrane region" description="Helical" evidence="9">
    <location>
        <begin position="299"/>
        <end position="323"/>
    </location>
</feature>
<dbReference type="PROSITE" id="PS00217">
    <property type="entry name" value="SUGAR_TRANSPORT_2"/>
    <property type="match status" value="1"/>
</dbReference>
<dbReference type="OrthoDB" id="6612291at2759"/>
<dbReference type="InterPro" id="IPR036259">
    <property type="entry name" value="MFS_trans_sf"/>
</dbReference>
<evidence type="ECO:0000313" key="12">
    <source>
        <dbReference type="Proteomes" id="UP001153636"/>
    </source>
</evidence>
<evidence type="ECO:0000256" key="4">
    <source>
        <dbReference type="ARBA" id="ARBA00022989"/>
    </source>
</evidence>
<dbReference type="InterPro" id="IPR050549">
    <property type="entry name" value="MFS_Trehalose_Transporter"/>
</dbReference>
<feature type="transmembrane region" description="Helical" evidence="9">
    <location>
        <begin position="330"/>
        <end position="352"/>
    </location>
</feature>
<dbReference type="PANTHER" id="PTHR48021">
    <property type="match status" value="1"/>
</dbReference>
<dbReference type="InterPro" id="IPR020846">
    <property type="entry name" value="MFS_dom"/>
</dbReference>
<feature type="transmembrane region" description="Helical" evidence="9">
    <location>
        <begin position="156"/>
        <end position="178"/>
    </location>
</feature>
<dbReference type="AlphaFoldDB" id="A0A9P0CFJ8"/>
<feature type="transmembrane region" description="Helical" evidence="9">
    <location>
        <begin position="364"/>
        <end position="388"/>
    </location>
</feature>
<sequence length="468" mass="50885">MYQETTLPMIEKVPAKKFMQVAAVTSVSLGTFCAGTVLCWTSPALTHIEIPSNLTANTSPGFSVTASQAALIGSTLTIGALVAAIPTGYLADKFGRKPTIIGLAVMFLINWVLISFARNYVLVIVARLFAGIGLGGICVVAPMYIGEISEASSRGFFGSFLQLFLAGGVFFTCLVGSLTNWVGLGLILALIPILLGVSFSFMPESPIYLISKDKRKQAEKNLKILRGSFYDISEEISNMEQNLAQAKKSNVILRELLTNKSTRRALLAGIGALVFQQFSGINAIIFYTVTIFKEAGTDISPFLAAVIVNSVQWTASIIPMLVIERANRKMFLIMSSLGMMICLVGLGMFFHLKTILINNSYLSFIPLSSTILYMIFFCIGFGPIPWMLLGELFSPEIKGFATGVSILVNWSSAFIVTFSFPLLNAAYGSHIAFYILGGIMGVATLFVYFAIPETRGKTLNEIQEELNR</sequence>
<organism evidence="11 12">
    <name type="scientific">Psylliodes chrysocephalus</name>
    <dbReference type="NCBI Taxonomy" id="3402493"/>
    <lineage>
        <taxon>Eukaryota</taxon>
        <taxon>Metazoa</taxon>
        <taxon>Ecdysozoa</taxon>
        <taxon>Arthropoda</taxon>
        <taxon>Hexapoda</taxon>
        <taxon>Insecta</taxon>
        <taxon>Pterygota</taxon>
        <taxon>Neoptera</taxon>
        <taxon>Endopterygota</taxon>
        <taxon>Coleoptera</taxon>
        <taxon>Polyphaga</taxon>
        <taxon>Cucujiformia</taxon>
        <taxon>Chrysomeloidea</taxon>
        <taxon>Chrysomelidae</taxon>
        <taxon>Galerucinae</taxon>
        <taxon>Alticini</taxon>
        <taxon>Psylliodes</taxon>
    </lineage>
</organism>
<feature type="transmembrane region" description="Helical" evidence="9">
    <location>
        <begin position="98"/>
        <end position="114"/>
    </location>
</feature>
<dbReference type="Proteomes" id="UP001153636">
    <property type="component" value="Chromosome 1"/>
</dbReference>
<evidence type="ECO:0000256" key="1">
    <source>
        <dbReference type="ARBA" id="ARBA00004651"/>
    </source>
</evidence>
<dbReference type="InterPro" id="IPR005828">
    <property type="entry name" value="MFS_sugar_transport-like"/>
</dbReference>
<feature type="transmembrane region" description="Helical" evidence="9">
    <location>
        <begin position="400"/>
        <end position="419"/>
    </location>
</feature>
<dbReference type="Gene3D" id="1.20.1250.20">
    <property type="entry name" value="MFS general substrate transporter like domains"/>
    <property type="match status" value="1"/>
</dbReference>
<keyword evidence="2" id="KW-1003">Cell membrane</keyword>
<evidence type="ECO:0000259" key="10">
    <source>
        <dbReference type="PROSITE" id="PS50850"/>
    </source>
</evidence>
<feature type="transmembrane region" description="Helical" evidence="9">
    <location>
        <begin position="65"/>
        <end position="91"/>
    </location>
</feature>
<dbReference type="PRINTS" id="PR00171">
    <property type="entry name" value="SUGRTRNSPORT"/>
</dbReference>
<dbReference type="SUPFAM" id="SSF103473">
    <property type="entry name" value="MFS general substrate transporter"/>
    <property type="match status" value="1"/>
</dbReference>
<gene>
    <name evidence="11" type="ORF">PSYICH_LOCUS523</name>
</gene>
<dbReference type="PROSITE" id="PS50850">
    <property type="entry name" value="MFS"/>
    <property type="match status" value="1"/>
</dbReference>
<feature type="transmembrane region" description="Helical" evidence="9">
    <location>
        <begin position="431"/>
        <end position="451"/>
    </location>
</feature>
<dbReference type="Pfam" id="PF00083">
    <property type="entry name" value="Sugar_tr"/>
    <property type="match status" value="1"/>
</dbReference>
<feature type="transmembrane region" description="Helical" evidence="9">
    <location>
        <begin position="120"/>
        <end position="144"/>
    </location>
</feature>
<dbReference type="NCBIfam" id="TIGR00879">
    <property type="entry name" value="SP"/>
    <property type="match status" value="1"/>
</dbReference>
<keyword evidence="3 9" id="KW-0812">Transmembrane</keyword>
<comment type="similarity">
    <text evidence="7">Belongs to the major facilitator superfamily. Sugar transporter (TC 2.A.1.1) family. Trehalose transporter subfamily.</text>
</comment>
<keyword evidence="5 9" id="KW-0472">Membrane</keyword>
<evidence type="ECO:0000256" key="7">
    <source>
        <dbReference type="ARBA" id="ARBA00024348"/>
    </source>
</evidence>
<dbReference type="GO" id="GO:0051119">
    <property type="term" value="F:sugar transmembrane transporter activity"/>
    <property type="evidence" value="ECO:0007669"/>
    <property type="project" value="InterPro"/>
</dbReference>